<accession>A0ABN0XVK4</accession>
<name>A0ABN0XVK4_9ALTE</name>
<keyword evidence="1" id="KW-0812">Transmembrane</keyword>
<evidence type="ECO:0000313" key="3">
    <source>
        <dbReference type="Proteomes" id="UP001501757"/>
    </source>
</evidence>
<comment type="caution">
    <text evidence="2">The sequence shown here is derived from an EMBL/GenBank/DDBJ whole genome shotgun (WGS) entry which is preliminary data.</text>
</comment>
<dbReference type="Pfam" id="PF07963">
    <property type="entry name" value="N_methyl"/>
    <property type="match status" value="1"/>
</dbReference>
<keyword evidence="3" id="KW-1185">Reference proteome</keyword>
<evidence type="ECO:0000256" key="1">
    <source>
        <dbReference type="SAM" id="Phobius"/>
    </source>
</evidence>
<dbReference type="EMBL" id="BAAAEI010000031">
    <property type="protein sequence ID" value="GAA0374078.1"/>
    <property type="molecule type" value="Genomic_DNA"/>
</dbReference>
<feature type="transmembrane region" description="Helical" evidence="1">
    <location>
        <begin position="13"/>
        <end position="39"/>
    </location>
</feature>
<proteinExistence type="predicted"/>
<gene>
    <name evidence="2" type="ORF">GCM10009092_42880</name>
</gene>
<sequence>MSGGSKGFTLMELIVVITILGVVSLTVFSFIGLGTRIYVDATERDQLLSEARFVVERLNRELRNAVPGSIRTRQANTNSSHCIEFVPIKWSGFYTDIPVAPEAPVSTFQAVELAATMDSYVFSSGDRAIVYPLTSRDVYNSTDVPREQYPISSVSGPDADGLMSIQLNGAVQFANDSPASRFYIGGQPVAYCFWREGGVSDTWLYRYQGYGYISSPTNSASVIALIRAGQSSLMAKGVHPYSTLAANDELPFKVQAATLTRNALVQIRLRFELNEEIVTYHYEVQVPNVP</sequence>
<reference evidence="2 3" key="1">
    <citation type="journal article" date="2019" name="Int. J. Syst. Evol. Microbiol.">
        <title>The Global Catalogue of Microorganisms (GCM) 10K type strain sequencing project: providing services to taxonomists for standard genome sequencing and annotation.</title>
        <authorList>
            <consortium name="The Broad Institute Genomics Platform"/>
            <consortium name="The Broad Institute Genome Sequencing Center for Infectious Disease"/>
            <person name="Wu L."/>
            <person name="Ma J."/>
        </authorList>
    </citation>
    <scope>NUCLEOTIDE SEQUENCE [LARGE SCALE GENOMIC DNA]</scope>
    <source>
        <strain evidence="2 3">JCM 13378</strain>
    </source>
</reference>
<organism evidence="2 3">
    <name type="scientific">Bowmanella denitrificans</name>
    <dbReference type="NCBI Taxonomy" id="366582"/>
    <lineage>
        <taxon>Bacteria</taxon>
        <taxon>Pseudomonadati</taxon>
        <taxon>Pseudomonadota</taxon>
        <taxon>Gammaproteobacteria</taxon>
        <taxon>Alteromonadales</taxon>
        <taxon>Alteromonadaceae</taxon>
        <taxon>Bowmanella</taxon>
    </lineage>
</organism>
<keyword evidence="1" id="KW-0472">Membrane</keyword>
<protein>
    <submittedName>
        <fullName evidence="2">Type II secretion system protein</fullName>
    </submittedName>
</protein>
<evidence type="ECO:0000313" key="2">
    <source>
        <dbReference type="EMBL" id="GAA0374078.1"/>
    </source>
</evidence>
<dbReference type="Proteomes" id="UP001501757">
    <property type="component" value="Unassembled WGS sequence"/>
</dbReference>
<keyword evidence="1" id="KW-1133">Transmembrane helix</keyword>
<dbReference type="InterPro" id="IPR012902">
    <property type="entry name" value="N_methyl_site"/>
</dbReference>
<dbReference type="NCBIfam" id="TIGR02532">
    <property type="entry name" value="IV_pilin_GFxxxE"/>
    <property type="match status" value="1"/>
</dbReference>